<sequence length="329" mass="35470">MTVVFDTAEFEAGDRADATCTAMQENSAPSNVTLEDPSVVSSLMEVWSYGDASIFRSRMSGMTLLRTGKQAVRTPSPLISIAVQEVATARYEQGGVQRLVAPGELMVVDLNARYDYAWDTFGSSRCLHVPLDRLDLPSDVILGGAAHPERSPIARMISNHISTLTVEGDALSATPGATALGEAAIDLARALFATAHGGAYVRTAMNDTLTTRIRSHVRAHLFDPSLSAESIAAAHGISTRHLYTLCAAAGFSLEQWIIEQRLRRAYEELGTARAAAVPIAVIARRFGFSGHAHFTRRFRAAYGVTPSQWRDAAAAQRHDDTTAARAPDD</sequence>
<keyword evidence="3" id="KW-0804">Transcription</keyword>
<dbReference type="SMART" id="SM00342">
    <property type="entry name" value="HTH_ARAC"/>
    <property type="match status" value="1"/>
</dbReference>
<protein>
    <submittedName>
        <fullName evidence="5">Helix-turn-helix domain-containing protein</fullName>
    </submittedName>
</protein>
<dbReference type="PROSITE" id="PS01124">
    <property type="entry name" value="HTH_ARAC_FAMILY_2"/>
    <property type="match status" value="1"/>
</dbReference>
<proteinExistence type="predicted"/>
<evidence type="ECO:0000256" key="2">
    <source>
        <dbReference type="ARBA" id="ARBA00023125"/>
    </source>
</evidence>
<organism evidence="5 6">
    <name type="scientific">Rhodococcus gannanensis</name>
    <dbReference type="NCBI Taxonomy" id="1960308"/>
    <lineage>
        <taxon>Bacteria</taxon>
        <taxon>Bacillati</taxon>
        <taxon>Actinomycetota</taxon>
        <taxon>Actinomycetes</taxon>
        <taxon>Mycobacteriales</taxon>
        <taxon>Nocardiaceae</taxon>
        <taxon>Rhodococcus</taxon>
    </lineage>
</organism>
<keyword evidence="1" id="KW-0805">Transcription regulation</keyword>
<dbReference type="RefSeq" id="WP_378487617.1">
    <property type="nucleotide sequence ID" value="NZ_JBHUFB010000020.1"/>
</dbReference>
<keyword evidence="2" id="KW-0238">DNA-binding</keyword>
<name>A0ABW4PB42_9NOCA</name>
<dbReference type="Pfam" id="PF12833">
    <property type="entry name" value="HTH_18"/>
    <property type="match status" value="1"/>
</dbReference>
<evidence type="ECO:0000313" key="5">
    <source>
        <dbReference type="EMBL" id="MFD1815174.1"/>
    </source>
</evidence>
<evidence type="ECO:0000313" key="6">
    <source>
        <dbReference type="Proteomes" id="UP001597286"/>
    </source>
</evidence>
<evidence type="ECO:0000256" key="1">
    <source>
        <dbReference type="ARBA" id="ARBA00023015"/>
    </source>
</evidence>
<dbReference type="PANTHER" id="PTHR46796">
    <property type="entry name" value="HTH-TYPE TRANSCRIPTIONAL ACTIVATOR RHAS-RELATED"/>
    <property type="match status" value="1"/>
</dbReference>
<keyword evidence="6" id="KW-1185">Reference proteome</keyword>
<comment type="caution">
    <text evidence="5">The sequence shown here is derived from an EMBL/GenBank/DDBJ whole genome shotgun (WGS) entry which is preliminary data.</text>
</comment>
<dbReference type="InterPro" id="IPR018060">
    <property type="entry name" value="HTH_AraC"/>
</dbReference>
<dbReference type="PRINTS" id="PR00032">
    <property type="entry name" value="HTHARAC"/>
</dbReference>
<dbReference type="Proteomes" id="UP001597286">
    <property type="component" value="Unassembled WGS sequence"/>
</dbReference>
<gene>
    <name evidence="5" type="ORF">ACFSJG_23395</name>
</gene>
<dbReference type="Pfam" id="PF14525">
    <property type="entry name" value="AraC_binding_2"/>
    <property type="match status" value="1"/>
</dbReference>
<dbReference type="InterPro" id="IPR009057">
    <property type="entry name" value="Homeodomain-like_sf"/>
</dbReference>
<reference evidence="6" key="1">
    <citation type="journal article" date="2019" name="Int. J. Syst. Evol. Microbiol.">
        <title>The Global Catalogue of Microorganisms (GCM) 10K type strain sequencing project: providing services to taxonomists for standard genome sequencing and annotation.</title>
        <authorList>
            <consortium name="The Broad Institute Genomics Platform"/>
            <consortium name="The Broad Institute Genome Sequencing Center for Infectious Disease"/>
            <person name="Wu L."/>
            <person name="Ma J."/>
        </authorList>
    </citation>
    <scope>NUCLEOTIDE SEQUENCE [LARGE SCALE GENOMIC DNA]</scope>
    <source>
        <strain evidence="6">DT72</strain>
    </source>
</reference>
<dbReference type="InterPro" id="IPR035418">
    <property type="entry name" value="AraC-bd_2"/>
</dbReference>
<feature type="domain" description="HTH araC/xylS-type" evidence="4">
    <location>
        <begin position="211"/>
        <end position="312"/>
    </location>
</feature>
<evidence type="ECO:0000256" key="3">
    <source>
        <dbReference type="ARBA" id="ARBA00023163"/>
    </source>
</evidence>
<dbReference type="InterPro" id="IPR050204">
    <property type="entry name" value="AraC_XylS_family_regulators"/>
</dbReference>
<dbReference type="Gene3D" id="1.10.10.60">
    <property type="entry name" value="Homeodomain-like"/>
    <property type="match status" value="1"/>
</dbReference>
<dbReference type="SUPFAM" id="SSF46689">
    <property type="entry name" value="Homeodomain-like"/>
    <property type="match status" value="1"/>
</dbReference>
<evidence type="ECO:0000259" key="4">
    <source>
        <dbReference type="PROSITE" id="PS01124"/>
    </source>
</evidence>
<dbReference type="PANTHER" id="PTHR46796:SF6">
    <property type="entry name" value="ARAC SUBFAMILY"/>
    <property type="match status" value="1"/>
</dbReference>
<dbReference type="EMBL" id="JBHUFB010000020">
    <property type="protein sequence ID" value="MFD1815174.1"/>
    <property type="molecule type" value="Genomic_DNA"/>
</dbReference>
<accession>A0ABW4PB42</accession>
<dbReference type="InterPro" id="IPR020449">
    <property type="entry name" value="Tscrpt_reg_AraC-type_HTH"/>
</dbReference>